<dbReference type="eggNOG" id="KOG0697">
    <property type="taxonomic scope" value="Eukaryota"/>
</dbReference>
<dbReference type="InterPro" id="IPR036457">
    <property type="entry name" value="PPM-type-like_dom_sf"/>
</dbReference>
<dbReference type="SUPFAM" id="SSF81606">
    <property type="entry name" value="PP2C-like"/>
    <property type="match status" value="1"/>
</dbReference>
<dbReference type="InterPro" id="IPR015655">
    <property type="entry name" value="PP2C"/>
</dbReference>
<comment type="caution">
    <text evidence="2">The sequence shown here is derived from an EMBL/GenBank/DDBJ whole genome shotgun (WGS) entry which is preliminary data.</text>
</comment>
<accession>K0RJE9</accession>
<evidence type="ECO:0000313" key="2">
    <source>
        <dbReference type="EMBL" id="EJK46797.1"/>
    </source>
</evidence>
<dbReference type="PANTHER" id="PTHR47992">
    <property type="entry name" value="PROTEIN PHOSPHATASE"/>
    <property type="match status" value="1"/>
</dbReference>
<evidence type="ECO:0000259" key="1">
    <source>
        <dbReference type="PROSITE" id="PS51746"/>
    </source>
</evidence>
<gene>
    <name evidence="2" type="ORF">THAOC_34519</name>
</gene>
<dbReference type="Gene3D" id="3.60.40.10">
    <property type="entry name" value="PPM-type phosphatase domain"/>
    <property type="match status" value="1"/>
</dbReference>
<dbReference type="PROSITE" id="PS51746">
    <property type="entry name" value="PPM_2"/>
    <property type="match status" value="1"/>
</dbReference>
<dbReference type="SMART" id="SM00332">
    <property type="entry name" value="PP2Cc"/>
    <property type="match status" value="1"/>
</dbReference>
<name>K0RJE9_THAOC</name>
<dbReference type="CDD" id="cd00143">
    <property type="entry name" value="PP2Cc"/>
    <property type="match status" value="1"/>
</dbReference>
<evidence type="ECO:0000313" key="3">
    <source>
        <dbReference type="Proteomes" id="UP000266841"/>
    </source>
</evidence>
<dbReference type="Pfam" id="PF00481">
    <property type="entry name" value="PP2C"/>
    <property type="match status" value="1"/>
</dbReference>
<dbReference type="AlphaFoldDB" id="K0RJE9"/>
<dbReference type="InterPro" id="IPR001932">
    <property type="entry name" value="PPM-type_phosphatase-like_dom"/>
</dbReference>
<reference evidence="2 3" key="1">
    <citation type="journal article" date="2012" name="Genome Biol.">
        <title>Genome and low-iron response of an oceanic diatom adapted to chronic iron limitation.</title>
        <authorList>
            <person name="Lommer M."/>
            <person name="Specht M."/>
            <person name="Roy A.S."/>
            <person name="Kraemer L."/>
            <person name="Andreson R."/>
            <person name="Gutowska M.A."/>
            <person name="Wolf J."/>
            <person name="Bergner S.V."/>
            <person name="Schilhabel M.B."/>
            <person name="Klostermeier U.C."/>
            <person name="Beiko R.G."/>
            <person name="Rosenstiel P."/>
            <person name="Hippler M."/>
            <person name="Laroche J."/>
        </authorList>
    </citation>
    <scope>NUCLEOTIDE SEQUENCE [LARGE SCALE GENOMIC DNA]</scope>
    <source>
        <strain evidence="2 3">CCMP1005</strain>
    </source>
</reference>
<proteinExistence type="predicted"/>
<dbReference type="OrthoDB" id="48574at2759"/>
<feature type="domain" description="PPM-type phosphatase" evidence="1">
    <location>
        <begin position="1"/>
        <end position="215"/>
    </location>
</feature>
<dbReference type="Proteomes" id="UP000266841">
    <property type="component" value="Unassembled WGS sequence"/>
</dbReference>
<dbReference type="GO" id="GO:0004722">
    <property type="term" value="F:protein serine/threonine phosphatase activity"/>
    <property type="evidence" value="ECO:0007669"/>
    <property type="project" value="InterPro"/>
</dbReference>
<protein>
    <recommendedName>
        <fullName evidence="1">PPM-type phosphatase domain-containing protein</fullName>
    </recommendedName>
</protein>
<keyword evidence="3" id="KW-1185">Reference proteome</keyword>
<sequence length="251" mass="26693">MAVVTDAAVFVGNVGDSRCILVRRRGREGAESAAGRRPAWTADEIEVVAMSEDHKPDLPEERMRIESAGLTVQIDTVAPSEEGGVPLRIAKVRKSDREVLGVSRAFGDYDYKSNGELSRGRQAVVCTPEIEARERDGEDMYLVLACDGVWDVMSNDDAGSFVAAKAAELAGWTDEGVVEGSNIEDGLLARVGDDLLRECLDRGSEDNMSVLIVALPGSGLVPVPSSGGVATANAARGDKEGAARRIEFEEG</sequence>
<dbReference type="EMBL" id="AGNL01047532">
    <property type="protein sequence ID" value="EJK46797.1"/>
    <property type="molecule type" value="Genomic_DNA"/>
</dbReference>
<organism evidence="2 3">
    <name type="scientific">Thalassiosira oceanica</name>
    <name type="common">Marine diatom</name>
    <dbReference type="NCBI Taxonomy" id="159749"/>
    <lineage>
        <taxon>Eukaryota</taxon>
        <taxon>Sar</taxon>
        <taxon>Stramenopiles</taxon>
        <taxon>Ochrophyta</taxon>
        <taxon>Bacillariophyta</taxon>
        <taxon>Coscinodiscophyceae</taxon>
        <taxon>Thalassiosirophycidae</taxon>
        <taxon>Thalassiosirales</taxon>
        <taxon>Thalassiosiraceae</taxon>
        <taxon>Thalassiosira</taxon>
    </lineage>
</organism>